<dbReference type="GO" id="GO:0043531">
    <property type="term" value="F:ADP binding"/>
    <property type="evidence" value="ECO:0007669"/>
    <property type="project" value="InterPro"/>
</dbReference>
<feature type="domain" description="NACHT" evidence="5">
    <location>
        <begin position="257"/>
        <end position="358"/>
    </location>
</feature>
<dbReference type="PANTHER" id="PTHR19848:SF8">
    <property type="entry name" value="F-BOX AND WD REPEAT DOMAIN CONTAINING 7"/>
    <property type="match status" value="1"/>
</dbReference>
<gene>
    <name evidence="6" type="ORF">DN051_04500</name>
</gene>
<feature type="repeat" description="WD" evidence="3">
    <location>
        <begin position="1023"/>
        <end position="1064"/>
    </location>
</feature>
<evidence type="ECO:0000313" key="6">
    <source>
        <dbReference type="EMBL" id="AWW35998.1"/>
    </source>
</evidence>
<dbReference type="PROSITE" id="PS50294">
    <property type="entry name" value="WD_REPEATS_REGION"/>
    <property type="match status" value="9"/>
</dbReference>
<dbReference type="CDD" id="cd00200">
    <property type="entry name" value="WD40"/>
    <property type="match status" value="1"/>
</dbReference>
<dbReference type="SUPFAM" id="SSF50494">
    <property type="entry name" value="Trypsin-like serine proteases"/>
    <property type="match status" value="1"/>
</dbReference>
<dbReference type="InterPro" id="IPR019775">
    <property type="entry name" value="WD40_repeat_CS"/>
</dbReference>
<dbReference type="Pfam" id="PF00931">
    <property type="entry name" value="NB-ARC"/>
    <property type="match status" value="1"/>
</dbReference>
<evidence type="ECO:0000259" key="5">
    <source>
        <dbReference type="PROSITE" id="PS50837"/>
    </source>
</evidence>
<accession>A0A2Z4ITQ1</accession>
<feature type="repeat" description="WD" evidence="3">
    <location>
        <begin position="939"/>
        <end position="980"/>
    </location>
</feature>
<evidence type="ECO:0000256" key="2">
    <source>
        <dbReference type="ARBA" id="ARBA00022737"/>
    </source>
</evidence>
<dbReference type="InterPro" id="IPR043504">
    <property type="entry name" value="Peptidase_S1_PA_chymotrypsin"/>
</dbReference>
<proteinExistence type="predicted"/>
<dbReference type="SMART" id="SM00320">
    <property type="entry name" value="WD40"/>
    <property type="match status" value="13"/>
</dbReference>
<feature type="repeat" description="WD" evidence="3">
    <location>
        <begin position="1107"/>
        <end position="1148"/>
    </location>
</feature>
<evidence type="ECO:0000256" key="1">
    <source>
        <dbReference type="ARBA" id="ARBA00022574"/>
    </source>
</evidence>
<feature type="repeat" description="WD" evidence="3">
    <location>
        <begin position="1149"/>
        <end position="1190"/>
    </location>
</feature>
<organism evidence="6 7">
    <name type="scientific">Streptomyces cadmiisoli</name>
    <dbReference type="NCBI Taxonomy" id="2184053"/>
    <lineage>
        <taxon>Bacteria</taxon>
        <taxon>Bacillati</taxon>
        <taxon>Actinomycetota</taxon>
        <taxon>Actinomycetes</taxon>
        <taxon>Kitasatosporales</taxon>
        <taxon>Streptomycetaceae</taxon>
        <taxon>Streptomyces</taxon>
        <taxon>Streptomyces aurantiacus group</taxon>
    </lineage>
</organism>
<feature type="compositionally biased region" description="Basic residues" evidence="4">
    <location>
        <begin position="1"/>
        <end position="11"/>
    </location>
</feature>
<evidence type="ECO:0000256" key="4">
    <source>
        <dbReference type="SAM" id="MobiDB-lite"/>
    </source>
</evidence>
<feature type="repeat" description="WD" evidence="3">
    <location>
        <begin position="1065"/>
        <end position="1106"/>
    </location>
</feature>
<dbReference type="Gene3D" id="2.40.10.10">
    <property type="entry name" value="Trypsin-like serine proteases"/>
    <property type="match status" value="2"/>
</dbReference>
<dbReference type="PRINTS" id="PR00364">
    <property type="entry name" value="DISEASERSIST"/>
</dbReference>
<reference evidence="6 7" key="1">
    <citation type="journal article" date="2019" name="Int. J. Syst. Evol. Microbiol.">
        <title>Streptomyces cadmiisoli sp. nov., a novel actinomycete isolated from cadmium-contaminated soil.</title>
        <authorList>
            <person name="Li K."/>
            <person name="Tang X."/>
            <person name="Zhao J."/>
            <person name="Guo Y."/>
            <person name="Tang Y."/>
            <person name="Gao J."/>
        </authorList>
    </citation>
    <scope>NUCLEOTIDE SEQUENCE [LARGE SCALE GENOMIC DNA]</scope>
    <source>
        <strain evidence="6 7">ZFG47</strain>
    </source>
</reference>
<dbReference type="Proteomes" id="UP000249616">
    <property type="component" value="Chromosome"/>
</dbReference>
<feature type="repeat" description="WD" evidence="3">
    <location>
        <begin position="898"/>
        <end position="938"/>
    </location>
</feature>
<dbReference type="EMBL" id="CP030073">
    <property type="protein sequence ID" value="AWW35998.1"/>
    <property type="molecule type" value="Genomic_DNA"/>
</dbReference>
<dbReference type="InterPro" id="IPR027417">
    <property type="entry name" value="P-loop_NTPase"/>
</dbReference>
<dbReference type="InterPro" id="IPR036322">
    <property type="entry name" value="WD40_repeat_dom_sf"/>
</dbReference>
<dbReference type="InterPro" id="IPR020472">
    <property type="entry name" value="WD40_PAC1"/>
</dbReference>
<protein>
    <recommendedName>
        <fullName evidence="5">NACHT domain-containing protein</fullName>
    </recommendedName>
</protein>
<dbReference type="PRINTS" id="PR00320">
    <property type="entry name" value="GPROTEINBRPT"/>
</dbReference>
<dbReference type="PROSITE" id="PS50837">
    <property type="entry name" value="NACHT"/>
    <property type="match status" value="1"/>
</dbReference>
<evidence type="ECO:0000256" key="3">
    <source>
        <dbReference type="PROSITE-ProRule" id="PRU00221"/>
    </source>
</evidence>
<dbReference type="SUPFAM" id="SSF50978">
    <property type="entry name" value="WD40 repeat-like"/>
    <property type="match status" value="2"/>
</dbReference>
<dbReference type="InterPro" id="IPR001680">
    <property type="entry name" value="WD40_rpt"/>
</dbReference>
<feature type="repeat" description="WD" evidence="3">
    <location>
        <begin position="690"/>
        <end position="721"/>
    </location>
</feature>
<feature type="repeat" description="WD" evidence="3">
    <location>
        <begin position="731"/>
        <end position="772"/>
    </location>
</feature>
<dbReference type="Gene3D" id="2.130.10.10">
    <property type="entry name" value="YVTN repeat-like/Quinoprotein amine dehydrogenase"/>
    <property type="match status" value="4"/>
</dbReference>
<dbReference type="Gene3D" id="3.40.50.300">
    <property type="entry name" value="P-loop containing nucleotide triphosphate hydrolases"/>
    <property type="match status" value="1"/>
</dbReference>
<sequence>MPIWHGRRAARHWSSASDSRPPVPTAPEDSLVRISSTRAERRDTGTGFVIGGDDSGAHVVTCHHVLEAVGGADAVQVNGARAEVLAADPTADLAVLRVEGLDAPVLPLSPLARTGDAVSLLGFAPFGRADGPLVLRTRPAVLSRSTSLYPRAGGRPVRLWELSVLGSRGLETGNSGGPVLDRSGAVVAVVNARQPSTDTGYAVSVEALRGMWNGMPAQAGDTVASGGHGGAPDGDLFVGRAAELGALHTWTLDENCRMVALVGAGGVGKSALVERFSLLTTPDAGPSPLGFDHVSWCRLLNAPPVEEIVEGLVRDLSEQAEVELPDSLEGRIDRLLHYLTSRRCLVVLDNLDSLLSEEPGRIRFRKDHESCAGLLQALSRGGHRSCVLITGRRLPDELSRLEDPAGRVRFLRVEGLDTASGVQLLAAVGGLTTGDAPLRQVVERCSGNPLVLQLAARHIRDVFGGDVGEFLADEGEIFDGLDEILTAQLERLAPSGQDLLLMMAALREPRQLGDLRDRIINVRSRRRIALDLELLQRSLPLERSAAGYSVQPMMMEFLTQVIISRAEREILDGEIDGVLHSHALLSASSKEYIRTAQRRVILDPLLTILGERLGEVGLRARLLALAERERLGAALRRSHVAGNVINLLGTLDRTLSGVDFSSLVVREAHLQELRLADVNFRDARFEHTTFPESLDRVYGVAASADGAYIAAGCADGRVTVWRRSGHTEMFTATHDSWVRAVAFSPDAALLATGGGDTSVRVWRVGTGERHLTLDGHAGRVRALAFGPDSDVLFSAGDDGAIKAWSMATGAPALEMTGHTGSVRALSLHAGDRLYSAGDDGIVRIWAASTGTLLDELADAGQPIWSLAVDASEGVLVHGSPDGTVAVRDLPGGAVRHRRREHTGLVWSVVLTADGTALSAGEDRLIRCWDIDSGTVVRTIPGHTQWVRSLALCANDEVLVSGGDDRTVRQWEMPSGRCVEMLTGHMARLWSAAFSPDGGWLAGAGNSRDIRVWDAGTGRPVRVLRGHEHWVWQVAFSPDGTKLASAGNDRTVRLWDVAGGRCTAVLTGHTTWVWSVAFAPDGTRLASGADDGTVRVWTTDGPRAEHVLRGHSGGVRSVCFSSSGHVLASGGYDGRVMLWDARSGERLHLWQAHRGVVRSVAVTPDGTGLATGGDDGAVRVWRLPTGEPLRQFTDAHGPVRSLTLTTDGRFVVAGSDDGHIRFLPVRDDVPPVRNDVSLPATIDAGCAVKVVTVAPGTGALGWVDDDGAVSVQASCTGPVVRTFREDRAFERVDIRGASGIGAARGSTLRHLGAIL</sequence>
<keyword evidence="2" id="KW-0677">Repeat</keyword>
<keyword evidence="1 3" id="KW-0853">WD repeat</keyword>
<dbReference type="InterPro" id="IPR007111">
    <property type="entry name" value="NACHT_NTPase"/>
</dbReference>
<dbReference type="Pfam" id="PF00400">
    <property type="entry name" value="WD40"/>
    <property type="match status" value="12"/>
</dbReference>
<dbReference type="InterPro" id="IPR015943">
    <property type="entry name" value="WD40/YVTN_repeat-like_dom_sf"/>
</dbReference>
<dbReference type="SUPFAM" id="SSF52540">
    <property type="entry name" value="P-loop containing nucleoside triphosphate hydrolases"/>
    <property type="match status" value="1"/>
</dbReference>
<dbReference type="Pfam" id="PF13365">
    <property type="entry name" value="Trypsin_2"/>
    <property type="match status" value="1"/>
</dbReference>
<dbReference type="PANTHER" id="PTHR19848">
    <property type="entry name" value="WD40 REPEAT PROTEIN"/>
    <property type="match status" value="1"/>
</dbReference>
<dbReference type="PROSITE" id="PS00678">
    <property type="entry name" value="WD_REPEATS_1"/>
    <property type="match status" value="2"/>
</dbReference>
<keyword evidence="7" id="KW-1185">Reference proteome</keyword>
<name>A0A2Z4ITQ1_9ACTN</name>
<evidence type="ECO:0000313" key="7">
    <source>
        <dbReference type="Proteomes" id="UP000249616"/>
    </source>
</evidence>
<feature type="repeat" description="WD" evidence="3">
    <location>
        <begin position="773"/>
        <end position="814"/>
    </location>
</feature>
<dbReference type="InterPro" id="IPR002182">
    <property type="entry name" value="NB-ARC"/>
</dbReference>
<feature type="repeat" description="WD" evidence="3">
    <location>
        <begin position="815"/>
        <end position="855"/>
    </location>
</feature>
<dbReference type="PROSITE" id="PS50082">
    <property type="entry name" value="WD_REPEATS_2"/>
    <property type="match status" value="11"/>
</dbReference>
<dbReference type="KEGG" id="scad:DN051_04500"/>
<feature type="repeat" description="WD" evidence="3">
    <location>
        <begin position="981"/>
        <end position="1022"/>
    </location>
</feature>
<dbReference type="InterPro" id="IPR009003">
    <property type="entry name" value="Peptidase_S1_PA"/>
</dbReference>
<feature type="region of interest" description="Disordered" evidence="4">
    <location>
        <begin position="1"/>
        <end position="30"/>
    </location>
</feature>